<protein>
    <submittedName>
        <fullName evidence="3">Uncharacterized protein</fullName>
    </submittedName>
</protein>
<evidence type="ECO:0000256" key="2">
    <source>
        <dbReference type="ARBA" id="ARBA00022803"/>
    </source>
</evidence>
<reference evidence="3" key="1">
    <citation type="submission" date="2023-02" db="EMBL/GenBank/DDBJ databases">
        <title>Genome of toxic invasive species Heracleum sosnowskyi carries increased number of genes despite the absence of recent whole-genome duplications.</title>
        <authorList>
            <person name="Schelkunov M."/>
            <person name="Shtratnikova V."/>
            <person name="Makarenko M."/>
            <person name="Klepikova A."/>
            <person name="Omelchenko D."/>
            <person name="Novikova G."/>
            <person name="Obukhova E."/>
            <person name="Bogdanov V."/>
            <person name="Penin A."/>
            <person name="Logacheva M."/>
        </authorList>
    </citation>
    <scope>NUCLEOTIDE SEQUENCE</scope>
    <source>
        <strain evidence="3">Hsosn_3</strain>
        <tissue evidence="3">Leaf</tissue>
    </source>
</reference>
<dbReference type="Gene3D" id="1.25.40.1040">
    <property type="match status" value="1"/>
</dbReference>
<reference evidence="3" key="2">
    <citation type="submission" date="2023-05" db="EMBL/GenBank/DDBJ databases">
        <authorList>
            <person name="Schelkunov M.I."/>
        </authorList>
    </citation>
    <scope>NUCLEOTIDE SEQUENCE</scope>
    <source>
        <strain evidence="3">Hsosn_3</strain>
        <tissue evidence="3">Leaf</tissue>
    </source>
</reference>
<keyword evidence="1" id="KW-0677">Repeat</keyword>
<sequence length="127" mass="14715">MRNLLAFVDCRCRIVTLEHNIYFHHIAHAVSHHLNNNCSKAVEILENIEKSEGDVSEEVLLYKISLLEESSNLEKALMELLSKRSIIVDKVTFKEQHISLLVNLDKLDEAKKLYLELLSQNPENYNL</sequence>
<dbReference type="Pfam" id="PF12569">
    <property type="entry name" value="NatA_aux_su"/>
    <property type="match status" value="1"/>
</dbReference>
<comment type="caution">
    <text evidence="3">The sequence shown here is derived from an EMBL/GenBank/DDBJ whole genome shotgun (WGS) entry which is preliminary data.</text>
</comment>
<dbReference type="InterPro" id="IPR021183">
    <property type="entry name" value="NatA_aux_su"/>
</dbReference>
<dbReference type="Proteomes" id="UP001237642">
    <property type="component" value="Unassembled WGS sequence"/>
</dbReference>
<evidence type="ECO:0000313" key="3">
    <source>
        <dbReference type="EMBL" id="KAK1398320.1"/>
    </source>
</evidence>
<organism evidence="3 4">
    <name type="scientific">Heracleum sosnowskyi</name>
    <dbReference type="NCBI Taxonomy" id="360622"/>
    <lineage>
        <taxon>Eukaryota</taxon>
        <taxon>Viridiplantae</taxon>
        <taxon>Streptophyta</taxon>
        <taxon>Embryophyta</taxon>
        <taxon>Tracheophyta</taxon>
        <taxon>Spermatophyta</taxon>
        <taxon>Magnoliopsida</taxon>
        <taxon>eudicotyledons</taxon>
        <taxon>Gunneridae</taxon>
        <taxon>Pentapetalae</taxon>
        <taxon>asterids</taxon>
        <taxon>campanulids</taxon>
        <taxon>Apiales</taxon>
        <taxon>Apiaceae</taxon>
        <taxon>Apioideae</taxon>
        <taxon>apioid superclade</taxon>
        <taxon>Tordylieae</taxon>
        <taxon>Tordyliinae</taxon>
        <taxon>Heracleum</taxon>
    </lineage>
</organism>
<gene>
    <name evidence="3" type="ORF">POM88_008183</name>
</gene>
<evidence type="ECO:0000313" key="4">
    <source>
        <dbReference type="Proteomes" id="UP001237642"/>
    </source>
</evidence>
<name>A0AAD8J9F4_9APIA</name>
<dbReference type="GO" id="GO:0005737">
    <property type="term" value="C:cytoplasm"/>
    <property type="evidence" value="ECO:0007669"/>
    <property type="project" value="UniProtKB-ARBA"/>
</dbReference>
<dbReference type="PANTHER" id="PTHR22767:SF2">
    <property type="entry name" value="N(ALPHA)-ACETYLTRANSFERASE 15_16, ISOFORM A"/>
    <property type="match status" value="1"/>
</dbReference>
<proteinExistence type="predicted"/>
<evidence type="ECO:0000256" key="1">
    <source>
        <dbReference type="ARBA" id="ARBA00022737"/>
    </source>
</evidence>
<dbReference type="EMBL" id="JAUIZM010000002">
    <property type="protein sequence ID" value="KAK1398320.1"/>
    <property type="molecule type" value="Genomic_DNA"/>
</dbReference>
<dbReference type="PANTHER" id="PTHR22767">
    <property type="entry name" value="N-TERMINAL ACETYLTRANSFERASE-RELATED"/>
    <property type="match status" value="1"/>
</dbReference>
<keyword evidence="4" id="KW-1185">Reference proteome</keyword>
<dbReference type="AlphaFoldDB" id="A0AAD8J9F4"/>
<accession>A0AAD8J9F4</accession>
<keyword evidence="2" id="KW-0802">TPR repeat</keyword>